<keyword evidence="3" id="KW-1185">Reference proteome</keyword>
<name>D5RSZ4_9PROT</name>
<dbReference type="AlphaFoldDB" id="D5RSZ4"/>
<feature type="domain" description="STAS" evidence="1">
    <location>
        <begin position="1"/>
        <end position="102"/>
    </location>
</feature>
<dbReference type="SUPFAM" id="SSF52091">
    <property type="entry name" value="SpoIIaa-like"/>
    <property type="match status" value="1"/>
</dbReference>
<proteinExistence type="predicted"/>
<dbReference type="Gene3D" id="3.30.750.24">
    <property type="entry name" value="STAS domain"/>
    <property type="match status" value="1"/>
</dbReference>
<dbReference type="OrthoDB" id="8236316at2"/>
<protein>
    <submittedName>
        <fullName evidence="2">STAS domain protein</fullName>
    </submittedName>
</protein>
<dbReference type="CDD" id="cd07043">
    <property type="entry name" value="STAS_anti-anti-sigma_factors"/>
    <property type="match status" value="1"/>
</dbReference>
<dbReference type="RefSeq" id="WP_007003236.1">
    <property type="nucleotide sequence ID" value="NZ_GG770777.1"/>
</dbReference>
<dbReference type="HOGENOM" id="CLU_115403_9_1_5"/>
<evidence type="ECO:0000259" key="1">
    <source>
        <dbReference type="PROSITE" id="PS50801"/>
    </source>
</evidence>
<evidence type="ECO:0000313" key="3">
    <source>
        <dbReference type="Proteomes" id="UP000005324"/>
    </source>
</evidence>
<reference evidence="2 3" key="1">
    <citation type="submission" date="2010-04" db="EMBL/GenBank/DDBJ databases">
        <authorList>
            <person name="Qin X."/>
            <person name="Bachman B."/>
            <person name="Battles P."/>
            <person name="Bell A."/>
            <person name="Bess C."/>
            <person name="Bickham C."/>
            <person name="Chaboub L."/>
            <person name="Chen D."/>
            <person name="Coyle M."/>
            <person name="Deiros D.R."/>
            <person name="Dinh H."/>
            <person name="Forbes L."/>
            <person name="Fowler G."/>
            <person name="Francisco L."/>
            <person name="Fu Q."/>
            <person name="Gubbala S."/>
            <person name="Hale W."/>
            <person name="Han Y."/>
            <person name="Hemphill L."/>
            <person name="Highlander S.K."/>
            <person name="Hirani K."/>
            <person name="Hogues M."/>
            <person name="Jackson L."/>
            <person name="Jakkamsetti A."/>
            <person name="Javaid M."/>
            <person name="Jiang H."/>
            <person name="Korchina V."/>
            <person name="Kovar C."/>
            <person name="Lara F."/>
            <person name="Lee S."/>
            <person name="Mata R."/>
            <person name="Mathew T."/>
            <person name="Moen C."/>
            <person name="Morales K."/>
            <person name="Munidasa M."/>
            <person name="Nazareth L."/>
            <person name="Ngo R."/>
            <person name="Nguyen L."/>
            <person name="Okwuonu G."/>
            <person name="Ongeri F."/>
            <person name="Patil S."/>
            <person name="Petrosino J."/>
            <person name="Pham C."/>
            <person name="Pham P."/>
            <person name="Pu L.-L."/>
            <person name="Puazo M."/>
            <person name="Raj R."/>
            <person name="Reid J."/>
            <person name="Rouhana J."/>
            <person name="Saada N."/>
            <person name="Shang Y."/>
            <person name="Simmons D."/>
            <person name="Thornton R."/>
            <person name="Warren J."/>
            <person name="Weissenberger G."/>
            <person name="Zhang J."/>
            <person name="Zhang L."/>
            <person name="Zhou C."/>
            <person name="Zhu D."/>
            <person name="Muzny D."/>
            <person name="Worley K."/>
            <person name="Gibbs R."/>
        </authorList>
    </citation>
    <scope>NUCLEOTIDE SEQUENCE [LARGE SCALE GENOMIC DNA]</scope>
    <source>
        <strain evidence="2 3">ATCC 49957</strain>
    </source>
</reference>
<accession>D5RSZ4</accession>
<dbReference type="InterPro" id="IPR036513">
    <property type="entry name" value="STAS_dom_sf"/>
</dbReference>
<dbReference type="PROSITE" id="PS50801">
    <property type="entry name" value="STAS"/>
    <property type="match status" value="1"/>
</dbReference>
<comment type="caution">
    <text evidence="2">The sequence shown here is derived from an EMBL/GenBank/DDBJ whole genome shotgun (WGS) entry which is preliminary data.</text>
</comment>
<dbReference type="GO" id="GO:0043856">
    <property type="term" value="F:anti-sigma factor antagonist activity"/>
    <property type="evidence" value="ECO:0007669"/>
    <property type="project" value="TreeGrafter"/>
</dbReference>
<dbReference type="Pfam" id="PF13466">
    <property type="entry name" value="STAS_2"/>
    <property type="match status" value="1"/>
</dbReference>
<dbReference type="Proteomes" id="UP000005324">
    <property type="component" value="Unassembled WGS sequence"/>
</dbReference>
<sequence>MQVTIHPGPDAASLAIAGALTFDAHAVFRQRVMAEAERPAAQPLVLDLAGLDHIDSAGLGMLLLAREVAAAQGRGIVLRGARGQVARILAVSKFHQLFTLQP</sequence>
<evidence type="ECO:0000313" key="2">
    <source>
        <dbReference type="EMBL" id="EFH09575.1"/>
    </source>
</evidence>
<dbReference type="PANTHER" id="PTHR33495">
    <property type="entry name" value="ANTI-SIGMA FACTOR ANTAGONIST TM_1081-RELATED-RELATED"/>
    <property type="match status" value="1"/>
</dbReference>
<dbReference type="EMBL" id="ADVL01000768">
    <property type="protein sequence ID" value="EFH09575.1"/>
    <property type="molecule type" value="Genomic_DNA"/>
</dbReference>
<dbReference type="InterPro" id="IPR002645">
    <property type="entry name" value="STAS_dom"/>
</dbReference>
<organism evidence="2 3">
    <name type="scientific">Pseudoroseomonas cervicalis ATCC 49957</name>
    <dbReference type="NCBI Taxonomy" id="525371"/>
    <lineage>
        <taxon>Bacteria</taxon>
        <taxon>Pseudomonadati</taxon>
        <taxon>Pseudomonadota</taxon>
        <taxon>Alphaproteobacteria</taxon>
        <taxon>Acetobacterales</taxon>
        <taxon>Roseomonadaceae</taxon>
        <taxon>Roseomonas</taxon>
    </lineage>
</organism>
<gene>
    <name evidence="2" type="ORF">HMPREF0731_4206</name>
</gene>
<dbReference type="InterPro" id="IPR058548">
    <property type="entry name" value="MlaB-like_STAS"/>
</dbReference>